<feature type="region of interest" description="Disordered" evidence="1">
    <location>
        <begin position="8"/>
        <end position="42"/>
    </location>
</feature>
<dbReference type="AlphaFoldDB" id="A0AAV3QNT4"/>
<dbReference type="EMBL" id="BAABME010004846">
    <property type="protein sequence ID" value="GAA0163782.1"/>
    <property type="molecule type" value="Genomic_DNA"/>
</dbReference>
<protein>
    <submittedName>
        <fullName evidence="2">Uncharacterized protein</fullName>
    </submittedName>
</protein>
<proteinExistence type="predicted"/>
<evidence type="ECO:0000313" key="3">
    <source>
        <dbReference type="Proteomes" id="UP001454036"/>
    </source>
</evidence>
<evidence type="ECO:0000256" key="1">
    <source>
        <dbReference type="SAM" id="MobiDB-lite"/>
    </source>
</evidence>
<feature type="compositionally biased region" description="Basic and acidic residues" evidence="1">
    <location>
        <begin position="24"/>
        <end position="40"/>
    </location>
</feature>
<name>A0AAV3QNT4_LITER</name>
<evidence type="ECO:0000313" key="2">
    <source>
        <dbReference type="EMBL" id="GAA0163782.1"/>
    </source>
</evidence>
<comment type="caution">
    <text evidence="2">The sequence shown here is derived from an EMBL/GenBank/DDBJ whole genome shotgun (WGS) entry which is preliminary data.</text>
</comment>
<accession>A0AAV3QNT4</accession>
<organism evidence="2 3">
    <name type="scientific">Lithospermum erythrorhizon</name>
    <name type="common">Purple gromwell</name>
    <name type="synonym">Lithospermum officinale var. erythrorhizon</name>
    <dbReference type="NCBI Taxonomy" id="34254"/>
    <lineage>
        <taxon>Eukaryota</taxon>
        <taxon>Viridiplantae</taxon>
        <taxon>Streptophyta</taxon>
        <taxon>Embryophyta</taxon>
        <taxon>Tracheophyta</taxon>
        <taxon>Spermatophyta</taxon>
        <taxon>Magnoliopsida</taxon>
        <taxon>eudicotyledons</taxon>
        <taxon>Gunneridae</taxon>
        <taxon>Pentapetalae</taxon>
        <taxon>asterids</taxon>
        <taxon>lamiids</taxon>
        <taxon>Boraginales</taxon>
        <taxon>Boraginaceae</taxon>
        <taxon>Boraginoideae</taxon>
        <taxon>Lithospermeae</taxon>
        <taxon>Lithospermum</taxon>
    </lineage>
</organism>
<gene>
    <name evidence="2" type="ORF">LIER_19568</name>
</gene>
<dbReference type="Proteomes" id="UP001454036">
    <property type="component" value="Unassembled WGS sequence"/>
</dbReference>
<keyword evidence="3" id="KW-1185">Reference proteome</keyword>
<sequence length="205" mass="23028">MHISLLVFESSGSGKRKHSLENSVEDRDPKHARGARKEASSSRGSRVIPLAYPIPERVLIPTSLVIPNNAVEEQVVEVSSSASELEFTDYVDTGESPESFATEVAESSPLTPHVLSLAQESDNIFHSGVSSLWSRICTRLEGKSPNMVLKEEADVMSTFQVLARLGLEVFPDLHDKLRDFFRMVRERYQHRQSLAREEFPTFPMN</sequence>
<reference evidence="2 3" key="1">
    <citation type="submission" date="2024-01" db="EMBL/GenBank/DDBJ databases">
        <title>The complete chloroplast genome sequence of Lithospermum erythrorhizon: insights into the phylogenetic relationship among Boraginaceae species and the maternal lineages of purple gromwells.</title>
        <authorList>
            <person name="Okada T."/>
            <person name="Watanabe K."/>
        </authorList>
    </citation>
    <scope>NUCLEOTIDE SEQUENCE [LARGE SCALE GENOMIC DNA]</scope>
</reference>